<evidence type="ECO:0000313" key="3">
    <source>
        <dbReference type="Proteomes" id="UP001174691"/>
    </source>
</evidence>
<dbReference type="InterPro" id="IPR056599">
    <property type="entry name" value="AAA_lid_fung"/>
</dbReference>
<dbReference type="InterPro" id="IPR027417">
    <property type="entry name" value="P-loop_NTPase"/>
</dbReference>
<name>A0AA38SA40_9PEZI</name>
<evidence type="ECO:0000259" key="1">
    <source>
        <dbReference type="Pfam" id="PF23232"/>
    </source>
</evidence>
<feature type="domain" description="AAA+ ATPase lid" evidence="1">
    <location>
        <begin position="65"/>
        <end position="167"/>
    </location>
</feature>
<dbReference type="AlphaFoldDB" id="A0AA38SA40"/>
<protein>
    <recommendedName>
        <fullName evidence="1">AAA+ ATPase lid domain-containing protein</fullName>
    </recommendedName>
</protein>
<dbReference type="PANTHER" id="PTHR46411:SF4">
    <property type="entry name" value="AAA+ ATPASE DOMAIN-CONTAINING PROTEIN"/>
    <property type="match status" value="1"/>
</dbReference>
<dbReference type="Pfam" id="PF23232">
    <property type="entry name" value="AAA_lid_13"/>
    <property type="match status" value="1"/>
</dbReference>
<proteinExistence type="predicted"/>
<dbReference type="PANTHER" id="PTHR46411">
    <property type="entry name" value="FAMILY ATPASE, PUTATIVE-RELATED"/>
    <property type="match status" value="1"/>
</dbReference>
<dbReference type="Proteomes" id="UP001174691">
    <property type="component" value="Unassembled WGS sequence"/>
</dbReference>
<accession>A0AA38SA40</accession>
<dbReference type="EMBL" id="JANBVN010000028">
    <property type="protein sequence ID" value="KAJ9161036.1"/>
    <property type="molecule type" value="Genomic_DNA"/>
</dbReference>
<dbReference type="SUPFAM" id="SSF52540">
    <property type="entry name" value="P-loop containing nucleoside triphosphate hydrolases"/>
    <property type="match status" value="1"/>
</dbReference>
<reference evidence="2" key="1">
    <citation type="submission" date="2022-07" db="EMBL/GenBank/DDBJ databases">
        <title>Fungi with potential for degradation of polypropylene.</title>
        <authorList>
            <person name="Gostincar C."/>
        </authorList>
    </citation>
    <scope>NUCLEOTIDE SEQUENCE</scope>
    <source>
        <strain evidence="2">EXF-13287</strain>
    </source>
</reference>
<keyword evidence="3" id="KW-1185">Reference proteome</keyword>
<sequence>MLIDEANVSLEKRTPGDVKRNGQVSVFLRCVEYYKGVLFLITNRVGRFDDAFTSRSHVIIHYPPLSKEVRRAIWEGFFGKLKKERPEIKVSRRTKNYVLGDPEMTNVELNGREIRNAFQTAVSLSLFQFFTREVKDEDENPELEQEHFEDICRMTTKFKKHLRNVAQTRPVAQPMRETGTMPTWTLWISHVVATTTE</sequence>
<gene>
    <name evidence="2" type="ORF">NKR19_g2680</name>
</gene>
<dbReference type="Gene3D" id="3.40.50.300">
    <property type="entry name" value="P-loop containing nucleotide triphosphate hydrolases"/>
    <property type="match status" value="1"/>
</dbReference>
<comment type="caution">
    <text evidence="2">The sequence shown here is derived from an EMBL/GenBank/DDBJ whole genome shotgun (WGS) entry which is preliminary data.</text>
</comment>
<organism evidence="2 3">
    <name type="scientific">Coniochaeta hoffmannii</name>
    <dbReference type="NCBI Taxonomy" id="91930"/>
    <lineage>
        <taxon>Eukaryota</taxon>
        <taxon>Fungi</taxon>
        <taxon>Dikarya</taxon>
        <taxon>Ascomycota</taxon>
        <taxon>Pezizomycotina</taxon>
        <taxon>Sordariomycetes</taxon>
        <taxon>Sordariomycetidae</taxon>
        <taxon>Coniochaetales</taxon>
        <taxon>Coniochaetaceae</taxon>
        <taxon>Coniochaeta</taxon>
    </lineage>
</organism>
<evidence type="ECO:0000313" key="2">
    <source>
        <dbReference type="EMBL" id="KAJ9161036.1"/>
    </source>
</evidence>